<dbReference type="RefSeq" id="WP_008818618.1">
    <property type="nucleotide sequence ID" value="NZ_CABKVV010000011.1"/>
</dbReference>
<keyword evidence="2" id="KW-1185">Reference proteome</keyword>
<dbReference type="Proteomes" id="UP001524473">
    <property type="component" value="Unassembled WGS sequence"/>
</dbReference>
<reference evidence="1 2" key="1">
    <citation type="submission" date="2022-06" db="EMBL/GenBank/DDBJ databases">
        <title>Isolation of gut microbiota from human fecal samples.</title>
        <authorList>
            <person name="Pamer E.G."/>
            <person name="Barat B."/>
            <person name="Waligurski E."/>
            <person name="Medina S."/>
            <person name="Paddock L."/>
            <person name="Mostad J."/>
        </authorList>
    </citation>
    <scope>NUCLEOTIDE SEQUENCE [LARGE SCALE GENOMIC DNA]</scope>
    <source>
        <strain evidence="1 2">DFI.9.73</strain>
    </source>
</reference>
<comment type="caution">
    <text evidence="1">The sequence shown here is derived from an EMBL/GenBank/DDBJ whole genome shotgun (WGS) entry which is preliminary data.</text>
</comment>
<evidence type="ECO:0000313" key="2">
    <source>
        <dbReference type="Proteomes" id="UP001524473"/>
    </source>
</evidence>
<proteinExistence type="predicted"/>
<gene>
    <name evidence="1" type="ORF">NE695_12310</name>
</gene>
<protein>
    <submittedName>
        <fullName evidence="1">Uncharacterized protein</fullName>
    </submittedName>
</protein>
<dbReference type="EMBL" id="JANFZH010000028">
    <property type="protein sequence ID" value="MCQ4840692.1"/>
    <property type="molecule type" value="Genomic_DNA"/>
</dbReference>
<name>A0ABT1S197_9FIRM</name>
<sequence length="114" mass="13488">MDDTRNEVCRKVLETPLEDIREDVFFRADNFQNEPWYGEFQIYRNLGVCQPKPEHVLEVQKALKVMGYPTHAAERNGKTYLLPGEKQPESTKTLREEWKMARLEEQKEAASRLF</sequence>
<organism evidence="1 2">
    <name type="scientific">Neglectibacter timonensis</name>
    <dbReference type="NCBI Taxonomy" id="1776382"/>
    <lineage>
        <taxon>Bacteria</taxon>
        <taxon>Bacillati</taxon>
        <taxon>Bacillota</taxon>
        <taxon>Clostridia</taxon>
        <taxon>Eubacteriales</taxon>
        <taxon>Oscillospiraceae</taxon>
        <taxon>Neglectibacter</taxon>
    </lineage>
</organism>
<evidence type="ECO:0000313" key="1">
    <source>
        <dbReference type="EMBL" id="MCQ4840692.1"/>
    </source>
</evidence>
<dbReference type="GeneID" id="90531450"/>
<accession>A0ABT1S197</accession>